<evidence type="ECO:0000313" key="4">
    <source>
        <dbReference type="Proteomes" id="UP000199158"/>
    </source>
</evidence>
<keyword evidence="4" id="KW-1185">Reference proteome</keyword>
<keyword evidence="1" id="KW-0812">Transmembrane</keyword>
<keyword evidence="1" id="KW-0472">Membrane</keyword>
<sequence>MIKKYAKFFASVSVLLITIITTAVTAFAINPNTGDNSNVPLVMGIAGGALLLIIIALAVTGKKGKNKKK</sequence>
<reference evidence="3 4" key="1">
    <citation type="submission" date="2016-10" db="EMBL/GenBank/DDBJ databases">
        <authorList>
            <person name="de Groot N.N."/>
        </authorList>
    </citation>
    <scope>NUCLEOTIDE SEQUENCE [LARGE SCALE GENOMIC DNA]</scope>
    <source>
        <strain evidence="3 4">CGMCC 1.5070</strain>
    </source>
</reference>
<accession>A0A1H7YMN6</accession>
<evidence type="ECO:0000256" key="2">
    <source>
        <dbReference type="SAM" id="SignalP"/>
    </source>
</evidence>
<keyword evidence="1" id="KW-1133">Transmembrane helix</keyword>
<feature type="signal peptide" evidence="2">
    <location>
        <begin position="1"/>
        <end position="28"/>
    </location>
</feature>
<gene>
    <name evidence="3" type="ORF">SAMN05216180_0095</name>
</gene>
<organism evidence="3 4">
    <name type="scientific">Hydrogenoanaerobacterium saccharovorans</name>
    <dbReference type="NCBI Taxonomy" id="474960"/>
    <lineage>
        <taxon>Bacteria</taxon>
        <taxon>Bacillati</taxon>
        <taxon>Bacillota</taxon>
        <taxon>Clostridia</taxon>
        <taxon>Eubacteriales</taxon>
        <taxon>Oscillospiraceae</taxon>
        <taxon>Hydrogenoanaerobacterium</taxon>
    </lineage>
</organism>
<feature type="transmembrane region" description="Helical" evidence="1">
    <location>
        <begin position="38"/>
        <end position="59"/>
    </location>
</feature>
<dbReference type="AlphaFoldDB" id="A0A1H7YMN6"/>
<dbReference type="Proteomes" id="UP000199158">
    <property type="component" value="Unassembled WGS sequence"/>
</dbReference>
<proteinExistence type="predicted"/>
<feature type="chain" id="PRO_5011565222" evidence="2">
    <location>
        <begin position="29"/>
        <end position="69"/>
    </location>
</feature>
<dbReference type="EMBL" id="FOCG01000001">
    <property type="protein sequence ID" value="SEM46577.1"/>
    <property type="molecule type" value="Genomic_DNA"/>
</dbReference>
<dbReference type="NCBIfam" id="TIGR01167">
    <property type="entry name" value="LPXTG_anchor"/>
    <property type="match status" value="1"/>
</dbReference>
<name>A0A1H7YMN6_9FIRM</name>
<evidence type="ECO:0000313" key="3">
    <source>
        <dbReference type="EMBL" id="SEM46577.1"/>
    </source>
</evidence>
<keyword evidence="2" id="KW-0732">Signal</keyword>
<dbReference type="RefSeq" id="WP_092750576.1">
    <property type="nucleotide sequence ID" value="NZ_FOCG01000001.1"/>
</dbReference>
<protein>
    <submittedName>
        <fullName evidence="3">LPXTG-motif cell wall anchor domain-containing protein</fullName>
    </submittedName>
</protein>
<evidence type="ECO:0000256" key="1">
    <source>
        <dbReference type="SAM" id="Phobius"/>
    </source>
</evidence>